<name>A0A0F6TR31_9GAMM</name>
<protein>
    <recommendedName>
        <fullName evidence="8">Lipopolysaccharide assembly protein A domain-containing protein</fullName>
    </recommendedName>
</protein>
<evidence type="ECO:0000313" key="9">
    <source>
        <dbReference type="EMBL" id="AKE52374.1"/>
    </source>
</evidence>
<keyword evidence="7" id="KW-0732">Signal</keyword>
<evidence type="ECO:0000256" key="6">
    <source>
        <dbReference type="SAM" id="Phobius"/>
    </source>
</evidence>
<feature type="coiled-coil region" evidence="5">
    <location>
        <begin position="64"/>
        <end position="91"/>
    </location>
</feature>
<evidence type="ECO:0000256" key="5">
    <source>
        <dbReference type="SAM" id="Coils"/>
    </source>
</evidence>
<dbReference type="OrthoDB" id="6198090at2"/>
<dbReference type="HOGENOM" id="CLU_160072_5_0_6"/>
<dbReference type="Pfam" id="PF06305">
    <property type="entry name" value="LapA_dom"/>
    <property type="match status" value="1"/>
</dbReference>
<evidence type="ECO:0000313" key="10">
    <source>
        <dbReference type="Proteomes" id="UP000034071"/>
    </source>
</evidence>
<keyword evidence="5" id="KW-0175">Coiled coil</keyword>
<dbReference type="Proteomes" id="UP000034071">
    <property type="component" value="Chromosome"/>
</dbReference>
<proteinExistence type="predicted"/>
<feature type="domain" description="Lipopolysaccharide assembly protein A" evidence="8">
    <location>
        <begin position="23"/>
        <end position="85"/>
    </location>
</feature>
<evidence type="ECO:0000256" key="7">
    <source>
        <dbReference type="SAM" id="SignalP"/>
    </source>
</evidence>
<dbReference type="RefSeq" id="WP_046561453.1">
    <property type="nucleotide sequence ID" value="NZ_CP010975.1"/>
</dbReference>
<organism evidence="9 10">
    <name type="scientific">Kangiella geojedonensis</name>
    <dbReference type="NCBI Taxonomy" id="914150"/>
    <lineage>
        <taxon>Bacteria</taxon>
        <taxon>Pseudomonadati</taxon>
        <taxon>Pseudomonadota</taxon>
        <taxon>Gammaproteobacteria</taxon>
        <taxon>Kangiellales</taxon>
        <taxon>Kangiellaceae</taxon>
        <taxon>Kangiella</taxon>
    </lineage>
</organism>
<keyword evidence="2 6" id="KW-0812">Transmembrane</keyword>
<dbReference type="AlphaFoldDB" id="A0A0F6TR31"/>
<dbReference type="KEGG" id="kge:TQ33_1425"/>
<evidence type="ECO:0000256" key="1">
    <source>
        <dbReference type="ARBA" id="ARBA00022475"/>
    </source>
</evidence>
<feature type="transmembrane region" description="Helical" evidence="6">
    <location>
        <begin position="45"/>
        <end position="65"/>
    </location>
</feature>
<keyword evidence="3 6" id="KW-1133">Transmembrane helix</keyword>
<dbReference type="EMBL" id="CP010975">
    <property type="protein sequence ID" value="AKE52374.1"/>
    <property type="molecule type" value="Genomic_DNA"/>
</dbReference>
<evidence type="ECO:0000256" key="4">
    <source>
        <dbReference type="ARBA" id="ARBA00023136"/>
    </source>
</evidence>
<keyword evidence="10" id="KW-1185">Reference proteome</keyword>
<evidence type="ECO:0000256" key="3">
    <source>
        <dbReference type="ARBA" id="ARBA00022989"/>
    </source>
</evidence>
<accession>A0A0F6TR31</accession>
<evidence type="ECO:0000256" key="2">
    <source>
        <dbReference type="ARBA" id="ARBA00022692"/>
    </source>
</evidence>
<dbReference type="InterPro" id="IPR010445">
    <property type="entry name" value="LapA_dom"/>
</dbReference>
<reference evidence="9 10" key="1">
    <citation type="submission" date="2015-02" db="EMBL/GenBank/DDBJ databases">
        <title>Complete genome sequence of Kangiella geojedonensis strain YCS-5T.</title>
        <authorList>
            <person name="Kim K.M."/>
        </authorList>
    </citation>
    <scope>NUCLEOTIDE SEQUENCE [LARGE SCALE GENOMIC DNA]</scope>
    <source>
        <strain evidence="9 10">YCS-5</strain>
    </source>
</reference>
<dbReference type="GO" id="GO:0005886">
    <property type="term" value="C:plasma membrane"/>
    <property type="evidence" value="ECO:0007669"/>
    <property type="project" value="InterPro"/>
</dbReference>
<evidence type="ECO:0000259" key="8">
    <source>
        <dbReference type="Pfam" id="PF06305"/>
    </source>
</evidence>
<keyword evidence="1" id="KW-1003">Cell membrane</keyword>
<gene>
    <name evidence="9" type="ORF">TQ33_1425</name>
</gene>
<feature type="signal peptide" evidence="7">
    <location>
        <begin position="1"/>
        <end position="21"/>
    </location>
</feature>
<dbReference type="STRING" id="914150.TQ33_1425"/>
<feature type="chain" id="PRO_5002510423" description="Lipopolysaccharide assembly protein A domain-containing protein" evidence="7">
    <location>
        <begin position="22"/>
        <end position="99"/>
    </location>
</feature>
<sequence length="99" mass="11224">MRKIIAILLFVVVLVMSTVFALNNDQVTTVDYLFGSTELPLSLVVFWAGLCGLVLGVLGMAFALYKYRHRLNRAKKQLNKVEKELHQLRQQSVSAKDPF</sequence>
<keyword evidence="4 6" id="KW-0472">Membrane</keyword>